<dbReference type="GO" id="GO:0010468">
    <property type="term" value="P:regulation of gene expression"/>
    <property type="evidence" value="ECO:0007669"/>
    <property type="project" value="UniProtKB-ARBA"/>
</dbReference>
<dbReference type="PANTHER" id="PTHR13980">
    <property type="entry name" value="CDC68 RELATED"/>
    <property type="match status" value="1"/>
</dbReference>
<comment type="subunit">
    <text evidence="10">Component of the FACT complex.</text>
</comment>
<dbReference type="EMBL" id="FN668638">
    <property type="protein sequence ID" value="CBK19804.2"/>
    <property type="molecule type" value="Genomic_DNA"/>
</dbReference>
<evidence type="ECO:0000256" key="4">
    <source>
        <dbReference type="ARBA" id="ARBA00022763"/>
    </source>
</evidence>
<keyword evidence="3 10" id="KW-0235">DNA replication</keyword>
<organism evidence="14">
    <name type="scientific">Blastocystis hominis</name>
    <dbReference type="NCBI Taxonomy" id="12968"/>
    <lineage>
        <taxon>Eukaryota</taxon>
        <taxon>Sar</taxon>
        <taxon>Stramenopiles</taxon>
        <taxon>Bigyra</taxon>
        <taxon>Opalozoa</taxon>
        <taxon>Opalinata</taxon>
        <taxon>Blastocystidae</taxon>
        <taxon>Blastocystis</taxon>
    </lineage>
</organism>
<dbReference type="PANTHER" id="PTHR13980:SF15">
    <property type="entry name" value="FACT COMPLEX SUBUNIT SPT16"/>
    <property type="match status" value="1"/>
</dbReference>
<sequence>MKSVFVPEMESVMRSGRKVKHSKLAEKLETMLSTPEAFGVKYPASLLDICHQPIIQSGGSYSLKPSAISDDHPLSQDIIICSVGVRYASYCAALARTFFINPSLFQQKCYAALTEVESAVIKRLVPGAVLGEVYDYAVALLNEKAPFLLPHFMKECGTGIGLEFRESSLRIRSGNKEEVKVGMCFNVRLGVEDVANKVKDTEVNVNDLKTFSILLSDTVIVGEPEQTPFSGFSSSNRVVTNFSTEWSNVSFDLDDESDDATNEDAVIQSIAESGRRVTRGMIRQEQLRSEQREMEESALTLRNKHQRKLLLELQARHLGSVRNEETNEKKKVEVEDIQAFPSPAQYPPEMRRDQIYVDTENEVLFLPIHGVPVPFSVHTVRTVSMTEEGGYGYFRINFHTPQNKSGKDMNATMLKAIEKFPAATYIRNLTFRSRDVTNMNVQVKRIKNVMKQRRQKDKYNEEAADIIEQDQLQLQTHARVPSLTGIDMRPAYGKTKGRLEAHVNGFRYLTQRNETLDILYKNIKHAIFQPCDRTRFVILHFHLLNPIMIGRKKCKDVQFFTEVIDASRNLAGITTNAYDPEEIQEEQRERETMRRLNEAFRHFTQQCDKIEFDMPYMRSSFMGRPFKEMVLLSPCRDCLINITEQPCLVVTLDEIEHVHFQRVTFRTSTADMILIFKDYKRPAVEIDAVKVSDMDKIKEWLDSINITFTESATCYNWKEFMNAVRDYDRFWMDTDEDGQKKPIGWETLTEDAVEEEANGAEEGSDFSEDLNPSDLEDDDDDEDMDEDVDEEEPEEGNEENSEDDYDDDVMDLSDM</sequence>
<dbReference type="SUPFAM" id="SSF55920">
    <property type="entry name" value="Creatinase/aminopeptidase"/>
    <property type="match status" value="1"/>
</dbReference>
<dbReference type="GeneID" id="24917535"/>
<evidence type="ECO:0000256" key="3">
    <source>
        <dbReference type="ARBA" id="ARBA00022705"/>
    </source>
</evidence>
<dbReference type="SMART" id="SM01287">
    <property type="entry name" value="Rtt106"/>
    <property type="match status" value="1"/>
</dbReference>
<evidence type="ECO:0000313" key="15">
    <source>
        <dbReference type="Proteomes" id="UP000008312"/>
    </source>
</evidence>
<keyword evidence="9 10" id="KW-0539">Nucleus</keyword>
<comment type="similarity">
    <text evidence="1 10">Belongs to the peptidase M24 family. SPT16 subfamily.</text>
</comment>
<feature type="domain" description="FACT complex subunit SPT16 middle" evidence="12">
    <location>
        <begin position="355"/>
        <end position="508"/>
    </location>
</feature>
<dbReference type="InterPro" id="IPR013719">
    <property type="entry name" value="RTT106/SPT16-like_middle_dom"/>
</dbReference>
<dbReference type="InterPro" id="IPR013953">
    <property type="entry name" value="FACT_SPT16_M"/>
</dbReference>
<evidence type="ECO:0000256" key="5">
    <source>
        <dbReference type="ARBA" id="ARBA00023015"/>
    </source>
</evidence>
<feature type="compositionally biased region" description="Acidic residues" evidence="11">
    <location>
        <begin position="774"/>
        <end position="815"/>
    </location>
</feature>
<dbReference type="SMART" id="SM01286">
    <property type="entry name" value="SPT16"/>
    <property type="match status" value="1"/>
</dbReference>
<dbReference type="Proteomes" id="UP000008312">
    <property type="component" value="Unassembled WGS sequence"/>
</dbReference>
<feature type="compositionally biased region" description="Acidic residues" evidence="11">
    <location>
        <begin position="753"/>
        <end position="768"/>
    </location>
</feature>
<keyword evidence="6" id="KW-0175">Coiled coil</keyword>
<dbReference type="Gene3D" id="2.30.29.30">
    <property type="entry name" value="Pleckstrin-homology domain (PH domain)/Phosphotyrosine-binding domain (PTB)"/>
    <property type="match status" value="1"/>
</dbReference>
<dbReference type="InterPro" id="IPR040258">
    <property type="entry name" value="Spt16"/>
</dbReference>
<keyword evidence="4 10" id="KW-0227">DNA damage</keyword>
<evidence type="ECO:0000256" key="6">
    <source>
        <dbReference type="ARBA" id="ARBA00023054"/>
    </source>
</evidence>
<dbReference type="GO" id="GO:0006281">
    <property type="term" value="P:DNA repair"/>
    <property type="evidence" value="ECO:0007669"/>
    <property type="project" value="UniProtKB-UniRule"/>
</dbReference>
<name>D8LVG5_BLAHO</name>
<dbReference type="FunFam" id="2.30.29.210:FF:000001">
    <property type="entry name" value="FACT complex subunit spt16"/>
    <property type="match status" value="1"/>
</dbReference>
<dbReference type="InterPro" id="IPR036005">
    <property type="entry name" value="Creatinase/aminopeptidase-like"/>
</dbReference>
<dbReference type="Pfam" id="PF24824">
    <property type="entry name" value="PH_SPT16"/>
    <property type="match status" value="1"/>
</dbReference>
<keyword evidence="8 10" id="KW-0234">DNA repair</keyword>
<dbReference type="InterPro" id="IPR056595">
    <property type="entry name" value="Fact-SPT16_PH"/>
</dbReference>
<dbReference type="Gene3D" id="3.90.230.10">
    <property type="entry name" value="Creatinase/methionine aminopeptidase superfamily"/>
    <property type="match status" value="1"/>
</dbReference>
<evidence type="ECO:0000256" key="2">
    <source>
        <dbReference type="ARBA" id="ARBA00022454"/>
    </source>
</evidence>
<keyword evidence="15" id="KW-1185">Reference proteome</keyword>
<dbReference type="AlphaFoldDB" id="D8LVG5"/>
<evidence type="ECO:0000256" key="11">
    <source>
        <dbReference type="SAM" id="MobiDB-lite"/>
    </source>
</evidence>
<dbReference type="Pfam" id="PF00557">
    <property type="entry name" value="Peptidase_M24"/>
    <property type="match status" value="1"/>
</dbReference>
<gene>
    <name evidence="14" type="ORF">GSBLH_T00000218001</name>
</gene>
<dbReference type="GO" id="GO:0006368">
    <property type="term" value="P:transcription elongation by RNA polymerase II"/>
    <property type="evidence" value="ECO:0007669"/>
    <property type="project" value="TreeGrafter"/>
</dbReference>
<keyword evidence="2 10" id="KW-0158">Chromosome</keyword>
<evidence type="ECO:0000256" key="9">
    <source>
        <dbReference type="ARBA" id="ARBA00023242"/>
    </source>
</evidence>
<proteinExistence type="inferred from homology"/>
<dbReference type="Gene3D" id="2.30.29.150">
    <property type="match status" value="1"/>
</dbReference>
<evidence type="ECO:0000259" key="13">
    <source>
        <dbReference type="SMART" id="SM01287"/>
    </source>
</evidence>
<dbReference type="Pfam" id="PF08512">
    <property type="entry name" value="Rttp106-like_middle"/>
    <property type="match status" value="1"/>
</dbReference>
<evidence type="ECO:0000313" key="14">
    <source>
        <dbReference type="EMBL" id="CBK19804.2"/>
    </source>
</evidence>
<dbReference type="FunFam" id="2.30.29.30:FF:000017">
    <property type="entry name" value="FACT complex subunit SPT16"/>
    <property type="match status" value="1"/>
</dbReference>
<feature type="domain" description="Histone chaperone RTT106/FACT complex subunit SPT16-like middle" evidence="13">
    <location>
        <begin position="621"/>
        <end position="711"/>
    </location>
</feature>
<dbReference type="GO" id="GO:0035101">
    <property type="term" value="C:FACT complex"/>
    <property type="evidence" value="ECO:0007669"/>
    <property type="project" value="UniProtKB-UniRule"/>
</dbReference>
<keyword evidence="7 10" id="KW-0804">Transcription</keyword>
<dbReference type="FunCoup" id="D8LVG5">
    <property type="interactions" value="670"/>
</dbReference>
<dbReference type="InParanoid" id="D8LVG5"/>
<evidence type="ECO:0000259" key="12">
    <source>
        <dbReference type="SMART" id="SM01286"/>
    </source>
</evidence>
<dbReference type="GO" id="GO:0031491">
    <property type="term" value="F:nucleosome binding"/>
    <property type="evidence" value="ECO:0007669"/>
    <property type="project" value="TreeGrafter"/>
</dbReference>
<evidence type="ECO:0000256" key="10">
    <source>
        <dbReference type="RuleBase" id="RU367052"/>
    </source>
</evidence>
<dbReference type="RefSeq" id="XP_012893852.1">
    <property type="nucleotide sequence ID" value="XM_013038398.1"/>
</dbReference>
<reference evidence="14" key="1">
    <citation type="submission" date="2010-02" db="EMBL/GenBank/DDBJ databases">
        <title>Sequencing and annotation of the Blastocystis hominis genome.</title>
        <authorList>
            <person name="Wincker P."/>
        </authorList>
    </citation>
    <scope>NUCLEOTIDE SEQUENCE</scope>
    <source>
        <strain evidence="14">Singapore isolate B</strain>
    </source>
</reference>
<accession>D8LVG5</accession>
<dbReference type="InterPro" id="IPR000994">
    <property type="entry name" value="Pept_M24"/>
</dbReference>
<dbReference type="InterPro" id="IPR011993">
    <property type="entry name" value="PH-like_dom_sf"/>
</dbReference>
<comment type="subcellular location">
    <subcellularLocation>
        <location evidence="10">Nucleus</location>
    </subcellularLocation>
    <subcellularLocation>
        <location evidence="10">Chromosome</location>
    </subcellularLocation>
</comment>
<dbReference type="Pfam" id="PF08644">
    <property type="entry name" value="SPT16"/>
    <property type="match status" value="1"/>
</dbReference>
<dbReference type="Gene3D" id="2.30.29.210">
    <property type="entry name" value="FACT complex subunit Spt16p/Cdc68p"/>
    <property type="match status" value="1"/>
</dbReference>
<dbReference type="OrthoDB" id="10251642at2759"/>
<dbReference type="FunFam" id="3.90.230.10:FF:000005">
    <property type="entry name" value="FACT complex subunit spt16"/>
    <property type="match status" value="1"/>
</dbReference>
<evidence type="ECO:0000256" key="1">
    <source>
        <dbReference type="ARBA" id="ARBA00010779"/>
    </source>
</evidence>
<protein>
    <recommendedName>
        <fullName evidence="10">FACT complex subunit</fullName>
    </recommendedName>
</protein>
<keyword evidence="5 10" id="KW-0805">Transcription regulation</keyword>
<feature type="region of interest" description="Disordered" evidence="11">
    <location>
        <begin position="753"/>
        <end position="815"/>
    </location>
</feature>
<dbReference type="OMA" id="YHINTIP"/>
<comment type="function">
    <text evidence="10">Component of the FACT complex, a general chromatin factor that acts to reorganize nucleosomes. The FACT complex is involved in multiple processes that require DNA as a template such as mRNA elongation, DNA replication and DNA repair. During transcription elongation the FACT complex acts as a histone chaperone that both destabilizes and restores nucleosomal structure. It facilitates the passage of RNA polymerase II and transcription by promoting the dissociation of one histone H2A-H2B dimer from the nucleosome, then subsequently promotes the reestablishment of the nucleosome following the passage of RNA polymerase II.</text>
</comment>
<evidence type="ECO:0000256" key="8">
    <source>
        <dbReference type="ARBA" id="ARBA00023204"/>
    </source>
</evidence>
<evidence type="ECO:0000256" key="7">
    <source>
        <dbReference type="ARBA" id="ARBA00023163"/>
    </source>
</evidence>
<dbReference type="GO" id="GO:0006260">
    <property type="term" value="P:DNA replication"/>
    <property type="evidence" value="ECO:0007669"/>
    <property type="project" value="UniProtKB-KW"/>
</dbReference>